<gene>
    <name evidence="11" type="ORF">UW92_C0033G0012</name>
</gene>
<dbReference type="FunFam" id="3.40.50.300:FF:000010">
    <property type="entry name" value="Chaperone clpB 1, putative"/>
    <property type="match status" value="1"/>
</dbReference>
<evidence type="ECO:0000256" key="8">
    <source>
        <dbReference type="RuleBase" id="RU004432"/>
    </source>
</evidence>
<dbReference type="PANTHER" id="PTHR11638:SF18">
    <property type="entry name" value="HEAT SHOCK PROTEIN 104"/>
    <property type="match status" value="1"/>
</dbReference>
<accession>A0A0G1NBX3</accession>
<dbReference type="InterPro" id="IPR041546">
    <property type="entry name" value="ClpA/ClpB_AAA_lid"/>
</dbReference>
<dbReference type="Proteomes" id="UP000033966">
    <property type="component" value="Unassembled WGS sequence"/>
</dbReference>
<dbReference type="InterPro" id="IPR003593">
    <property type="entry name" value="AAA+_ATPase"/>
</dbReference>
<dbReference type="Gene3D" id="3.40.50.300">
    <property type="entry name" value="P-loop containing nucleotide triphosphate hydrolases"/>
    <property type="match status" value="3"/>
</dbReference>
<dbReference type="Pfam" id="PF07724">
    <property type="entry name" value="AAA_2"/>
    <property type="match status" value="1"/>
</dbReference>
<dbReference type="CDD" id="cd19499">
    <property type="entry name" value="RecA-like_ClpB_Hsp104-like"/>
    <property type="match status" value="1"/>
</dbReference>
<dbReference type="SUPFAM" id="SSF52540">
    <property type="entry name" value="P-loop containing nucleoside triphosphate hydrolases"/>
    <property type="match status" value="2"/>
</dbReference>
<dbReference type="PROSITE" id="PS00870">
    <property type="entry name" value="CLPAB_1"/>
    <property type="match status" value="1"/>
</dbReference>
<dbReference type="SMART" id="SM01086">
    <property type="entry name" value="ClpB_D2-small"/>
    <property type="match status" value="1"/>
</dbReference>
<dbReference type="Pfam" id="PF00004">
    <property type="entry name" value="AAA"/>
    <property type="match status" value="1"/>
</dbReference>
<protein>
    <submittedName>
        <fullName evidence="11">ATP-dependent chaperone ClpB</fullName>
    </submittedName>
</protein>
<comment type="similarity">
    <text evidence="1 8">Belongs to the ClpA/ClpB family.</text>
</comment>
<keyword evidence="3 8" id="KW-0547">Nucleotide-binding</keyword>
<dbReference type="Pfam" id="PF02861">
    <property type="entry name" value="Clp_N"/>
    <property type="match status" value="1"/>
</dbReference>
<dbReference type="InterPro" id="IPR050130">
    <property type="entry name" value="ClpA_ClpB"/>
</dbReference>
<dbReference type="CDD" id="cd00009">
    <property type="entry name" value="AAA"/>
    <property type="match status" value="1"/>
</dbReference>
<comment type="caution">
    <text evidence="11">The sequence shown here is derived from an EMBL/GenBank/DDBJ whole genome shotgun (WGS) entry which is preliminary data.</text>
</comment>
<dbReference type="FunFam" id="3.40.50.300:FF:000025">
    <property type="entry name" value="ATP-dependent Clp protease subunit"/>
    <property type="match status" value="1"/>
</dbReference>
<feature type="coiled-coil region" evidence="9">
    <location>
        <begin position="416"/>
        <end position="496"/>
    </location>
</feature>
<evidence type="ECO:0000259" key="10">
    <source>
        <dbReference type="PROSITE" id="PS51903"/>
    </source>
</evidence>
<dbReference type="Pfam" id="PF10431">
    <property type="entry name" value="ClpB_D2-small"/>
    <property type="match status" value="1"/>
</dbReference>
<keyword evidence="5 8" id="KW-0143">Chaperone</keyword>
<dbReference type="FunFam" id="3.40.50.300:FF:000120">
    <property type="entry name" value="ATP-dependent chaperone ClpB"/>
    <property type="match status" value="1"/>
</dbReference>
<dbReference type="InterPro" id="IPR036628">
    <property type="entry name" value="Clp_N_dom_sf"/>
</dbReference>
<evidence type="ECO:0000256" key="3">
    <source>
        <dbReference type="ARBA" id="ARBA00022741"/>
    </source>
</evidence>
<dbReference type="InterPro" id="IPR018368">
    <property type="entry name" value="ClpA/B_CS1"/>
</dbReference>
<evidence type="ECO:0000256" key="5">
    <source>
        <dbReference type="ARBA" id="ARBA00023186"/>
    </source>
</evidence>
<evidence type="ECO:0000256" key="1">
    <source>
        <dbReference type="ARBA" id="ARBA00008675"/>
    </source>
</evidence>
<dbReference type="PRINTS" id="PR00300">
    <property type="entry name" value="CLPPROTEASEA"/>
</dbReference>
<dbReference type="InterPro" id="IPR027417">
    <property type="entry name" value="P-loop_NTPase"/>
</dbReference>
<evidence type="ECO:0000256" key="7">
    <source>
        <dbReference type="PROSITE-ProRule" id="PRU01251"/>
    </source>
</evidence>
<keyword evidence="4 8" id="KW-0067">ATP-binding</keyword>
<dbReference type="Pfam" id="PF17871">
    <property type="entry name" value="AAA_lid_9"/>
    <property type="match status" value="1"/>
</dbReference>
<dbReference type="InterPro" id="IPR028299">
    <property type="entry name" value="ClpA/B_CS2"/>
</dbReference>
<dbReference type="GO" id="GO:0005737">
    <property type="term" value="C:cytoplasm"/>
    <property type="evidence" value="ECO:0007669"/>
    <property type="project" value="TreeGrafter"/>
</dbReference>
<dbReference type="InterPro" id="IPR003959">
    <property type="entry name" value="ATPase_AAA_core"/>
</dbReference>
<dbReference type="GO" id="GO:0005524">
    <property type="term" value="F:ATP binding"/>
    <property type="evidence" value="ECO:0007669"/>
    <property type="project" value="UniProtKB-KW"/>
</dbReference>
<dbReference type="EMBL" id="LCKF01000033">
    <property type="protein sequence ID" value="KKT90597.1"/>
    <property type="molecule type" value="Genomic_DNA"/>
</dbReference>
<dbReference type="PATRIC" id="fig|1618662.3.peg.595"/>
<evidence type="ECO:0000256" key="2">
    <source>
        <dbReference type="ARBA" id="ARBA00022737"/>
    </source>
</evidence>
<feature type="domain" description="Clp R" evidence="10">
    <location>
        <begin position="4"/>
        <end position="150"/>
    </location>
</feature>
<dbReference type="Gene3D" id="1.10.8.60">
    <property type="match status" value="1"/>
</dbReference>
<evidence type="ECO:0000256" key="4">
    <source>
        <dbReference type="ARBA" id="ARBA00022840"/>
    </source>
</evidence>
<keyword evidence="9" id="KW-0175">Coiled coil</keyword>
<dbReference type="Gene3D" id="1.10.1780.10">
    <property type="entry name" value="Clp, N-terminal domain"/>
    <property type="match status" value="1"/>
</dbReference>
<reference evidence="11 12" key="1">
    <citation type="journal article" date="2015" name="Nature">
        <title>rRNA introns, odd ribosomes, and small enigmatic genomes across a large radiation of phyla.</title>
        <authorList>
            <person name="Brown C.T."/>
            <person name="Hug L.A."/>
            <person name="Thomas B.C."/>
            <person name="Sharon I."/>
            <person name="Castelle C.J."/>
            <person name="Singh A."/>
            <person name="Wilkins M.J."/>
            <person name="Williams K.H."/>
            <person name="Banfield J.F."/>
        </authorList>
    </citation>
    <scope>NUCLEOTIDE SEQUENCE [LARGE SCALE GENOMIC DNA]</scope>
</reference>
<proteinExistence type="inferred from homology"/>
<evidence type="ECO:0000313" key="12">
    <source>
        <dbReference type="Proteomes" id="UP000033966"/>
    </source>
</evidence>
<dbReference type="GO" id="GO:0034605">
    <property type="term" value="P:cellular response to heat"/>
    <property type="evidence" value="ECO:0007669"/>
    <property type="project" value="TreeGrafter"/>
</dbReference>
<keyword evidence="2 7" id="KW-0677">Repeat</keyword>
<dbReference type="InterPro" id="IPR001270">
    <property type="entry name" value="ClpA/B"/>
</dbReference>
<evidence type="ECO:0000313" key="11">
    <source>
        <dbReference type="EMBL" id="KKT90597.1"/>
    </source>
</evidence>
<dbReference type="PANTHER" id="PTHR11638">
    <property type="entry name" value="ATP-DEPENDENT CLP PROTEASE"/>
    <property type="match status" value="1"/>
</dbReference>
<organism evidence="11 12">
    <name type="scientific">Candidatus Jorgensenbacteria bacterium GW2011_GWA2_45_13</name>
    <dbReference type="NCBI Taxonomy" id="1618662"/>
    <lineage>
        <taxon>Bacteria</taxon>
        <taxon>Candidatus Joergenseniibacteriota</taxon>
    </lineage>
</organism>
<name>A0A0G1NBX3_9BACT</name>
<dbReference type="AlphaFoldDB" id="A0A0G1NBX3"/>
<dbReference type="InterPro" id="IPR004176">
    <property type="entry name" value="Clp_R_N"/>
</dbReference>
<dbReference type="GO" id="GO:0016887">
    <property type="term" value="F:ATP hydrolysis activity"/>
    <property type="evidence" value="ECO:0007669"/>
    <property type="project" value="InterPro"/>
</dbReference>
<dbReference type="InterPro" id="IPR019489">
    <property type="entry name" value="Clp_ATPase_C"/>
</dbReference>
<dbReference type="SMART" id="SM00382">
    <property type="entry name" value="AAA"/>
    <property type="match status" value="2"/>
</dbReference>
<dbReference type="PROSITE" id="PS00871">
    <property type="entry name" value="CLPAB_2"/>
    <property type="match status" value="1"/>
</dbReference>
<comment type="subunit">
    <text evidence="6">Homohexamer. The oligomerization is ATP-dependent.</text>
</comment>
<dbReference type="PROSITE" id="PS51903">
    <property type="entry name" value="CLP_R"/>
    <property type="match status" value="1"/>
</dbReference>
<sequence>MPNFQRFTIKAQEALQNAQELVARHNHGELRAMHLLSSLLADEQTLVHPLLLESGVDVQGLTREVDTELTRVAKIFPSNGAVGQLYLSQELMKVLDRAGEVAVKSKDEFVSCEHLLLAVAEVPSRAQEVLLRFKARKETLVKSLEDIRGASHVTDETPETKFQVFEKYAINLTKKAREGMLDPVIGREEELRRVMQILSRRTKNNPVLIGEPGVGKTAIVEGLAQKIVSGDVPESLKNREILSLDIGSLIAGTKFRGEFEDRLKAFLREMQRSAGKYLLFIDEIHMIVGAGAAEGAVDASNLLKPALARGELHAIGATTSKEYQKHIEKDAALERRFQPVYVEEPTVEDSVAILRGLKEKYEMHHGLKVSDEAIIAAVNLSARYITDRFLPDKAVDLIDEAAASIRLESDSTPSDLDRVRREISRLEIERSALMQSGTKRKPLRVKEIEALLEKLKKESGTLSKQWEKEKNSVANIHEARQKIENLRHEAESAEREGEFDRVAKIRYGELPTAEREYEALEKKYSGGEKPVAKRGKGKIGKKKEETQKRRFIKEVVEEEDIAIVVSRWTGIPVTRMLESEMQKLSRLEEVLGRRVVGQKEGISAIARALRRSRVGLADENRPAGSFMFLGPTGVGKTELAKAVAGFMFNDEKALVRIDMSEYMERHATARLIGSPPGYVGYEEGGQLTEIVRHRPYSLILFDEIEKAHPEVFNILLQVLDNGRLTDGKGKTVNFKNAIIILTSNVGSEYFRQISSIGFSVTEKTDKNTEEQDFREKAKESLRETFKPEFLNRLDETIIFNALTQKDIEHIVDIQLAEVEERLRARGIRLQVAGAMREYLVKHGFDPDYGARPVRRLIQKMIVDTLAERIVKSGIKDGEKITVSLNKSDRVEVTV</sequence>
<evidence type="ECO:0000256" key="9">
    <source>
        <dbReference type="SAM" id="Coils"/>
    </source>
</evidence>
<dbReference type="SUPFAM" id="SSF81923">
    <property type="entry name" value="Double Clp-N motif"/>
    <property type="match status" value="1"/>
</dbReference>
<evidence type="ECO:0000256" key="6">
    <source>
        <dbReference type="ARBA" id="ARBA00026057"/>
    </source>
</evidence>